<accession>A0A2I1HDD6</accession>
<gene>
    <name evidence="1" type="ORF">RhiirA4_477510</name>
</gene>
<proteinExistence type="predicted"/>
<organism evidence="1 2">
    <name type="scientific">Rhizophagus irregularis</name>
    <dbReference type="NCBI Taxonomy" id="588596"/>
    <lineage>
        <taxon>Eukaryota</taxon>
        <taxon>Fungi</taxon>
        <taxon>Fungi incertae sedis</taxon>
        <taxon>Mucoromycota</taxon>
        <taxon>Glomeromycotina</taxon>
        <taxon>Glomeromycetes</taxon>
        <taxon>Glomerales</taxon>
        <taxon>Glomeraceae</taxon>
        <taxon>Rhizophagus</taxon>
    </lineage>
</organism>
<sequence>MKFVPSFRHFEGRLQESMFWTLYFKVLSFVLLFSEVLDAENSSRLYFEGFGTPKVSKMSLFQFGTFETGISKQEWLSGPFKDEMDNGSLDEMDTRNSSLNYSKTKWTRDFGTPKLSEISKQFLVLQFYGNGFGIQESETDKWNASFL</sequence>
<dbReference type="Proteomes" id="UP000234323">
    <property type="component" value="Unassembled WGS sequence"/>
</dbReference>
<evidence type="ECO:0000313" key="1">
    <source>
        <dbReference type="EMBL" id="PKY56888.1"/>
    </source>
</evidence>
<comment type="caution">
    <text evidence="1">The sequence shown here is derived from an EMBL/GenBank/DDBJ whole genome shotgun (WGS) entry which is preliminary data.</text>
</comment>
<keyword evidence="2" id="KW-1185">Reference proteome</keyword>
<evidence type="ECO:0000313" key="2">
    <source>
        <dbReference type="Proteomes" id="UP000234323"/>
    </source>
</evidence>
<dbReference type="AlphaFoldDB" id="A0A2I1HDD6"/>
<name>A0A2I1HDD6_9GLOM</name>
<dbReference type="EMBL" id="LLXI01002337">
    <property type="protein sequence ID" value="PKY56888.1"/>
    <property type="molecule type" value="Genomic_DNA"/>
</dbReference>
<protein>
    <submittedName>
        <fullName evidence="1">Uncharacterized protein</fullName>
    </submittedName>
</protein>
<reference evidence="1 2" key="1">
    <citation type="submission" date="2015-10" db="EMBL/GenBank/DDBJ databases">
        <title>Genome analyses suggest a sexual origin of heterokaryosis in a supposedly ancient asexual fungus.</title>
        <authorList>
            <person name="Ropars J."/>
            <person name="Sedzielewska K."/>
            <person name="Noel J."/>
            <person name="Charron P."/>
            <person name="Farinelli L."/>
            <person name="Marton T."/>
            <person name="Kruger M."/>
            <person name="Pelin A."/>
            <person name="Brachmann A."/>
            <person name="Corradi N."/>
        </authorList>
    </citation>
    <scope>NUCLEOTIDE SEQUENCE [LARGE SCALE GENOMIC DNA]</scope>
    <source>
        <strain evidence="1 2">A4</strain>
    </source>
</reference>